<dbReference type="AlphaFoldDB" id="A0A0F9JDZ7"/>
<accession>A0A0F9JDZ7</accession>
<dbReference type="Gene3D" id="3.20.70.20">
    <property type="match status" value="1"/>
</dbReference>
<comment type="caution">
    <text evidence="3">The sequence shown here is derived from an EMBL/GenBank/DDBJ whole genome shotgun (WGS) entry which is preliminary data.</text>
</comment>
<sequence>MRLNPAIFEKNDGFKRMADLIRVFVDQKVDHVQINVVHSDTLRAAQKEPEKYKDLTVKVAGYNARFVTLHRDLQDTVIARTEHNL</sequence>
<dbReference type="SUPFAM" id="SSF51998">
    <property type="entry name" value="PFL-like glycyl radical enzymes"/>
    <property type="match status" value="1"/>
</dbReference>
<dbReference type="GO" id="GO:0003824">
    <property type="term" value="F:catalytic activity"/>
    <property type="evidence" value="ECO:0007669"/>
    <property type="project" value="InterPro"/>
</dbReference>
<evidence type="ECO:0000256" key="1">
    <source>
        <dbReference type="ARBA" id="ARBA00022818"/>
    </source>
</evidence>
<dbReference type="InterPro" id="IPR001150">
    <property type="entry name" value="Gly_radical"/>
</dbReference>
<dbReference type="PANTHER" id="PTHR43641:SF2">
    <property type="entry name" value="DEHYDRATASE YBIW-RELATED"/>
    <property type="match status" value="1"/>
</dbReference>
<dbReference type="PROSITE" id="PS51149">
    <property type="entry name" value="GLY_RADICAL_2"/>
    <property type="match status" value="1"/>
</dbReference>
<dbReference type="GO" id="GO:0005829">
    <property type="term" value="C:cytosol"/>
    <property type="evidence" value="ECO:0007669"/>
    <property type="project" value="TreeGrafter"/>
</dbReference>
<gene>
    <name evidence="3" type="ORF">LCGC14_1467520</name>
</gene>
<organism evidence="3">
    <name type="scientific">marine sediment metagenome</name>
    <dbReference type="NCBI Taxonomy" id="412755"/>
    <lineage>
        <taxon>unclassified sequences</taxon>
        <taxon>metagenomes</taxon>
        <taxon>ecological metagenomes</taxon>
    </lineage>
</organism>
<dbReference type="EMBL" id="LAZR01010285">
    <property type="protein sequence ID" value="KKM67798.1"/>
    <property type="molecule type" value="Genomic_DNA"/>
</dbReference>
<proteinExistence type="predicted"/>
<protein>
    <recommendedName>
        <fullName evidence="2">Glycine radical domain-containing protein</fullName>
    </recommendedName>
</protein>
<name>A0A0F9JDZ7_9ZZZZ</name>
<feature type="domain" description="Glycine radical" evidence="2">
    <location>
        <begin position="1"/>
        <end position="85"/>
    </location>
</feature>
<dbReference type="InterPro" id="IPR051215">
    <property type="entry name" value="GRE"/>
</dbReference>
<dbReference type="PANTHER" id="PTHR43641">
    <property type="entry name" value="FORMATE ACETYLTRANSFERASE 3-RELATED"/>
    <property type="match status" value="1"/>
</dbReference>
<dbReference type="Pfam" id="PF01228">
    <property type="entry name" value="Gly_radical"/>
    <property type="match status" value="1"/>
</dbReference>
<reference evidence="3" key="1">
    <citation type="journal article" date="2015" name="Nature">
        <title>Complex archaea that bridge the gap between prokaryotes and eukaryotes.</title>
        <authorList>
            <person name="Spang A."/>
            <person name="Saw J.H."/>
            <person name="Jorgensen S.L."/>
            <person name="Zaremba-Niedzwiedzka K."/>
            <person name="Martijn J."/>
            <person name="Lind A.E."/>
            <person name="van Eijk R."/>
            <person name="Schleper C."/>
            <person name="Guy L."/>
            <person name="Ettema T.J."/>
        </authorList>
    </citation>
    <scope>NUCLEOTIDE SEQUENCE</scope>
</reference>
<evidence type="ECO:0000313" key="3">
    <source>
        <dbReference type="EMBL" id="KKM67798.1"/>
    </source>
</evidence>
<keyword evidence="1" id="KW-0556">Organic radical</keyword>
<evidence type="ECO:0000259" key="2">
    <source>
        <dbReference type="PROSITE" id="PS51149"/>
    </source>
</evidence>